<reference evidence="7 8" key="1">
    <citation type="submission" date="2016-05" db="EMBL/GenBank/DDBJ databases">
        <title>Comparative genomics of biotechnologically important yeasts.</title>
        <authorList>
            <consortium name="DOE Joint Genome Institute"/>
            <person name="Riley R."/>
            <person name="Haridas S."/>
            <person name="Wolfe K.H."/>
            <person name="Lopes M.R."/>
            <person name="Hittinger C.T."/>
            <person name="Goker M."/>
            <person name="Salamov A."/>
            <person name="Wisecaver J."/>
            <person name="Long T.M."/>
            <person name="Aerts A.L."/>
            <person name="Barry K."/>
            <person name="Choi C."/>
            <person name="Clum A."/>
            <person name="Coughlan A.Y."/>
            <person name="Deshpande S."/>
            <person name="Douglass A.P."/>
            <person name="Hanson S.J."/>
            <person name="Klenk H.-P."/>
            <person name="LaButti K."/>
            <person name="Lapidus A."/>
            <person name="Lindquist E."/>
            <person name="Lipzen A."/>
            <person name="Meier-kolthoff J.P."/>
            <person name="Ohm R.A."/>
            <person name="Otillar R.P."/>
            <person name="Pangilinan J."/>
            <person name="Peng Y."/>
            <person name="Rokas A."/>
            <person name="Rosa C.A."/>
            <person name="Scheuner C."/>
            <person name="Sibirny A.A."/>
            <person name="Slot J.C."/>
            <person name="Stielow J.B."/>
            <person name="Sun H."/>
            <person name="Kurtzman C.P."/>
            <person name="Blackwell M."/>
            <person name="Grigoriev I.V."/>
            <person name="Jeffries T.W."/>
        </authorList>
    </citation>
    <scope>NUCLEOTIDE SEQUENCE [LARGE SCALE GENOMIC DNA]</scope>
    <source>
        <strain evidence="7 8">NRRL YB-4993</strain>
    </source>
</reference>
<feature type="transmembrane region" description="Helical" evidence="6">
    <location>
        <begin position="31"/>
        <end position="53"/>
    </location>
</feature>
<keyword evidence="4 6" id="KW-1133">Transmembrane helix</keyword>
<sequence>MDSEKIIAIILALFLPPLAVFMKCGFTTPLWINLVCCLFFWFPAILHALYVVLKD</sequence>
<dbReference type="EMBL" id="LXTC01000005">
    <property type="protein sequence ID" value="OBA19724.1"/>
    <property type="molecule type" value="Genomic_DNA"/>
</dbReference>
<comment type="caution">
    <text evidence="7">The sequence shown here is derived from an EMBL/GenBank/DDBJ whole genome shotgun (WGS) entry which is preliminary data.</text>
</comment>
<dbReference type="RefSeq" id="XP_018710249.1">
    <property type="nucleotide sequence ID" value="XM_018857887.1"/>
</dbReference>
<protein>
    <submittedName>
        <fullName evidence="7">Plasma membrane proteolipid 3</fullName>
    </submittedName>
</protein>
<dbReference type="Proteomes" id="UP000092555">
    <property type="component" value="Unassembled WGS sequence"/>
</dbReference>
<keyword evidence="3 6" id="KW-0812">Transmembrane</keyword>
<evidence type="ECO:0000256" key="2">
    <source>
        <dbReference type="ARBA" id="ARBA00009530"/>
    </source>
</evidence>
<accession>A0A1A0H6L1</accession>
<evidence type="ECO:0000256" key="6">
    <source>
        <dbReference type="SAM" id="Phobius"/>
    </source>
</evidence>
<dbReference type="STRING" id="869754.A0A1A0H6L1"/>
<dbReference type="AlphaFoldDB" id="A0A1A0H6L1"/>
<evidence type="ECO:0000256" key="4">
    <source>
        <dbReference type="ARBA" id="ARBA00022989"/>
    </source>
</evidence>
<evidence type="ECO:0000313" key="7">
    <source>
        <dbReference type="EMBL" id="OBA19724.1"/>
    </source>
</evidence>
<dbReference type="PANTHER" id="PTHR21659">
    <property type="entry name" value="HYDROPHOBIC PROTEIN RCI2 LOW TEMPERATURE AND SALT RESPONSIVE PROTEIN LTI6 -RELATED"/>
    <property type="match status" value="1"/>
</dbReference>
<dbReference type="PANTHER" id="PTHR21659:SF42">
    <property type="entry name" value="UPF0057 MEMBRANE PROTEIN ZK632.10-RELATED"/>
    <property type="match status" value="1"/>
</dbReference>
<evidence type="ECO:0000313" key="8">
    <source>
        <dbReference type="Proteomes" id="UP000092555"/>
    </source>
</evidence>
<dbReference type="GO" id="GO:0016020">
    <property type="term" value="C:membrane"/>
    <property type="evidence" value="ECO:0007669"/>
    <property type="project" value="UniProtKB-SubCell"/>
</dbReference>
<keyword evidence="5 6" id="KW-0472">Membrane</keyword>
<keyword evidence="8" id="KW-1185">Reference proteome</keyword>
<evidence type="ECO:0000256" key="5">
    <source>
        <dbReference type="ARBA" id="ARBA00023136"/>
    </source>
</evidence>
<evidence type="ECO:0000256" key="1">
    <source>
        <dbReference type="ARBA" id="ARBA00004370"/>
    </source>
</evidence>
<dbReference type="OrthoDB" id="2802411at2759"/>
<comment type="similarity">
    <text evidence="2">Belongs to the UPF0057 (PMP3) family.</text>
</comment>
<proteinExistence type="inferred from homology"/>
<dbReference type="InterPro" id="IPR000612">
    <property type="entry name" value="PMP3"/>
</dbReference>
<comment type="subcellular location">
    <subcellularLocation>
        <location evidence="1">Membrane</location>
    </subcellularLocation>
</comment>
<dbReference type="PROSITE" id="PS01309">
    <property type="entry name" value="UPF0057"/>
    <property type="match status" value="1"/>
</dbReference>
<name>A0A1A0H6L1_9ASCO</name>
<organism evidence="7 8">
    <name type="scientific">Metschnikowia bicuspidata var. bicuspidata NRRL YB-4993</name>
    <dbReference type="NCBI Taxonomy" id="869754"/>
    <lineage>
        <taxon>Eukaryota</taxon>
        <taxon>Fungi</taxon>
        <taxon>Dikarya</taxon>
        <taxon>Ascomycota</taxon>
        <taxon>Saccharomycotina</taxon>
        <taxon>Pichiomycetes</taxon>
        <taxon>Metschnikowiaceae</taxon>
        <taxon>Metschnikowia</taxon>
    </lineage>
</organism>
<gene>
    <name evidence="7" type="ORF">METBIDRAFT_45174</name>
</gene>
<evidence type="ECO:0000256" key="3">
    <source>
        <dbReference type="ARBA" id="ARBA00022692"/>
    </source>
</evidence>
<dbReference type="GeneID" id="30030863"/>
<dbReference type="Pfam" id="PF01679">
    <property type="entry name" value="Pmp3"/>
    <property type="match status" value="1"/>
</dbReference>